<dbReference type="Proteomes" id="UP000185596">
    <property type="component" value="Unassembled WGS sequence"/>
</dbReference>
<keyword evidence="6" id="KW-1185">Reference proteome</keyword>
<organism evidence="5 6">
    <name type="scientific">Actinophytocola xanthii</name>
    <dbReference type="NCBI Taxonomy" id="1912961"/>
    <lineage>
        <taxon>Bacteria</taxon>
        <taxon>Bacillati</taxon>
        <taxon>Actinomycetota</taxon>
        <taxon>Actinomycetes</taxon>
        <taxon>Pseudonocardiales</taxon>
        <taxon>Pseudonocardiaceae</taxon>
    </lineage>
</organism>
<dbReference type="GO" id="GO:0003677">
    <property type="term" value="F:DNA binding"/>
    <property type="evidence" value="ECO:0007669"/>
    <property type="project" value="UniProtKB-KW"/>
</dbReference>
<keyword evidence="3" id="KW-0804">Transcription</keyword>
<dbReference type="GO" id="GO:0003700">
    <property type="term" value="F:DNA-binding transcription factor activity"/>
    <property type="evidence" value="ECO:0007669"/>
    <property type="project" value="InterPro"/>
</dbReference>
<dbReference type="Gene3D" id="1.10.287.160">
    <property type="entry name" value="HR1 repeat"/>
    <property type="match status" value="1"/>
</dbReference>
<dbReference type="STRING" id="1912961.BU204_22940"/>
<evidence type="ECO:0000256" key="2">
    <source>
        <dbReference type="ARBA" id="ARBA00023125"/>
    </source>
</evidence>
<evidence type="ECO:0000256" key="1">
    <source>
        <dbReference type="ARBA" id="ARBA00023015"/>
    </source>
</evidence>
<dbReference type="RefSeq" id="WP_075127784.1">
    <property type="nucleotide sequence ID" value="NZ_MSIE01000043.1"/>
</dbReference>
<protein>
    <recommendedName>
        <fullName evidence="4">HTH marR-type domain-containing protein</fullName>
    </recommendedName>
</protein>
<dbReference type="SUPFAM" id="SSF46785">
    <property type="entry name" value="Winged helix' DNA-binding domain"/>
    <property type="match status" value="1"/>
</dbReference>
<comment type="caution">
    <text evidence="5">The sequence shown here is derived from an EMBL/GenBank/DDBJ whole genome shotgun (WGS) entry which is preliminary data.</text>
</comment>
<dbReference type="InterPro" id="IPR000835">
    <property type="entry name" value="HTH_MarR-typ"/>
</dbReference>
<dbReference type="PANTHER" id="PTHR38465">
    <property type="entry name" value="HTH-TYPE TRANSCRIPTIONAL REGULATOR MJ1563-RELATED"/>
    <property type="match status" value="1"/>
</dbReference>
<dbReference type="InterPro" id="IPR052362">
    <property type="entry name" value="HTH-GbsR_regulator"/>
</dbReference>
<dbReference type="PANTHER" id="PTHR38465:SF2">
    <property type="entry name" value="HTH-TYPE TRANSCRIPTIONAL REGULATOR MMPR5"/>
    <property type="match status" value="1"/>
</dbReference>
<evidence type="ECO:0000313" key="6">
    <source>
        <dbReference type="Proteomes" id="UP000185596"/>
    </source>
</evidence>
<feature type="domain" description="HTH marR-type" evidence="4">
    <location>
        <begin position="30"/>
        <end position="85"/>
    </location>
</feature>
<sequence length="156" mass="17571">MASSSRQSLPPTHTELVDFADQFAAVAQALGLPPMPARVLGWLLVCDPPAASSQELEDALGVSRASVSAATRLLEATRLVNRRTRSGQRVHRFEIDADAFIRLADAERYRAFRKALEGGMRLRPNDRRLEELHDFYTYMEREVAVVIERYRTEKAG</sequence>
<dbReference type="Pfam" id="PF12802">
    <property type="entry name" value="MarR_2"/>
    <property type="match status" value="1"/>
</dbReference>
<evidence type="ECO:0000259" key="4">
    <source>
        <dbReference type="Pfam" id="PF12802"/>
    </source>
</evidence>
<dbReference type="AlphaFoldDB" id="A0A1Q8CLT7"/>
<proteinExistence type="predicted"/>
<dbReference type="EMBL" id="MSIE01000043">
    <property type="protein sequence ID" value="OLF15315.1"/>
    <property type="molecule type" value="Genomic_DNA"/>
</dbReference>
<keyword evidence="2" id="KW-0238">DNA-binding</keyword>
<reference evidence="5 6" key="1">
    <citation type="submission" date="2016-12" db="EMBL/GenBank/DDBJ databases">
        <title>The draft genome sequence of Actinophytocola sp. 11-183.</title>
        <authorList>
            <person name="Wang W."/>
            <person name="Yuan L."/>
        </authorList>
    </citation>
    <scope>NUCLEOTIDE SEQUENCE [LARGE SCALE GENOMIC DNA]</scope>
    <source>
        <strain evidence="5 6">11-183</strain>
    </source>
</reference>
<dbReference type="InterPro" id="IPR036390">
    <property type="entry name" value="WH_DNA-bd_sf"/>
</dbReference>
<name>A0A1Q8CLT7_9PSEU</name>
<evidence type="ECO:0000256" key="3">
    <source>
        <dbReference type="ARBA" id="ARBA00023163"/>
    </source>
</evidence>
<accession>A0A1Q8CLT7</accession>
<dbReference type="InterPro" id="IPR036388">
    <property type="entry name" value="WH-like_DNA-bd_sf"/>
</dbReference>
<dbReference type="OrthoDB" id="67158at2"/>
<dbReference type="Gene3D" id="1.10.10.10">
    <property type="entry name" value="Winged helix-like DNA-binding domain superfamily/Winged helix DNA-binding domain"/>
    <property type="match status" value="1"/>
</dbReference>
<evidence type="ECO:0000313" key="5">
    <source>
        <dbReference type="EMBL" id="OLF15315.1"/>
    </source>
</evidence>
<keyword evidence="1" id="KW-0805">Transcription regulation</keyword>
<gene>
    <name evidence="5" type="ORF">BU204_22940</name>
</gene>